<reference evidence="1" key="5">
    <citation type="journal article" date="2021" name="G3 (Bethesda)">
        <title>Aegilops tauschii genome assembly Aet v5.0 features greater sequence contiguity and improved annotation.</title>
        <authorList>
            <person name="Wang L."/>
            <person name="Zhu T."/>
            <person name="Rodriguez J.C."/>
            <person name="Deal K.R."/>
            <person name="Dubcovsky J."/>
            <person name="McGuire P.E."/>
            <person name="Lux T."/>
            <person name="Spannagl M."/>
            <person name="Mayer K.F.X."/>
            <person name="Baldrich P."/>
            <person name="Meyers B.C."/>
            <person name="Huo N."/>
            <person name="Gu Y.Q."/>
            <person name="Zhou H."/>
            <person name="Devos K.M."/>
            <person name="Bennetzen J.L."/>
            <person name="Unver T."/>
            <person name="Budak H."/>
            <person name="Gulick P.J."/>
            <person name="Galiba G."/>
            <person name="Kalapos B."/>
            <person name="Nelson D.R."/>
            <person name="Li P."/>
            <person name="You F.M."/>
            <person name="Luo M.C."/>
            <person name="Dvorak J."/>
        </authorList>
    </citation>
    <scope>NUCLEOTIDE SEQUENCE [LARGE SCALE GENOMIC DNA]</scope>
    <source>
        <strain evidence="1">cv. AL8/78</strain>
    </source>
</reference>
<reference evidence="1" key="3">
    <citation type="journal article" date="2017" name="Nature">
        <title>Genome sequence of the progenitor of the wheat D genome Aegilops tauschii.</title>
        <authorList>
            <person name="Luo M.C."/>
            <person name="Gu Y.Q."/>
            <person name="Puiu D."/>
            <person name="Wang H."/>
            <person name="Twardziok S.O."/>
            <person name="Deal K.R."/>
            <person name="Huo N."/>
            <person name="Zhu T."/>
            <person name="Wang L."/>
            <person name="Wang Y."/>
            <person name="McGuire P.E."/>
            <person name="Liu S."/>
            <person name="Long H."/>
            <person name="Ramasamy R.K."/>
            <person name="Rodriguez J.C."/>
            <person name="Van S.L."/>
            <person name="Yuan L."/>
            <person name="Wang Z."/>
            <person name="Xia Z."/>
            <person name="Xiao L."/>
            <person name="Anderson O.D."/>
            <person name="Ouyang S."/>
            <person name="Liang Y."/>
            <person name="Zimin A.V."/>
            <person name="Pertea G."/>
            <person name="Qi P."/>
            <person name="Bennetzen J.L."/>
            <person name="Dai X."/>
            <person name="Dawson M.W."/>
            <person name="Muller H.G."/>
            <person name="Kugler K."/>
            <person name="Rivarola-Duarte L."/>
            <person name="Spannagl M."/>
            <person name="Mayer K.F.X."/>
            <person name="Lu F.H."/>
            <person name="Bevan M.W."/>
            <person name="Leroy P."/>
            <person name="Li P."/>
            <person name="You F.M."/>
            <person name="Sun Q."/>
            <person name="Liu Z."/>
            <person name="Lyons E."/>
            <person name="Wicker T."/>
            <person name="Salzberg S.L."/>
            <person name="Devos K.M."/>
            <person name="Dvorak J."/>
        </authorList>
    </citation>
    <scope>NUCLEOTIDE SEQUENCE [LARGE SCALE GENOMIC DNA]</scope>
    <source>
        <strain evidence="1">cv. AL8/78</strain>
    </source>
</reference>
<reference evidence="1" key="4">
    <citation type="submission" date="2019-03" db="UniProtKB">
        <authorList>
            <consortium name="EnsemblPlants"/>
        </authorList>
    </citation>
    <scope>IDENTIFICATION</scope>
</reference>
<reference evidence="2" key="2">
    <citation type="journal article" date="2017" name="Nat. Plants">
        <title>The Aegilops tauschii genome reveals multiple impacts of transposons.</title>
        <authorList>
            <person name="Zhao G."/>
            <person name="Zou C."/>
            <person name="Li K."/>
            <person name="Wang K."/>
            <person name="Li T."/>
            <person name="Gao L."/>
            <person name="Zhang X."/>
            <person name="Wang H."/>
            <person name="Yang Z."/>
            <person name="Liu X."/>
            <person name="Jiang W."/>
            <person name="Mao L."/>
            <person name="Kong X."/>
            <person name="Jiao Y."/>
            <person name="Jia J."/>
        </authorList>
    </citation>
    <scope>NUCLEOTIDE SEQUENCE [LARGE SCALE GENOMIC DNA]</scope>
    <source>
        <strain evidence="2">cv. AL8/78</strain>
    </source>
</reference>
<reference evidence="2" key="1">
    <citation type="journal article" date="2014" name="Science">
        <title>Ancient hybridizations among the ancestral genomes of bread wheat.</title>
        <authorList>
            <consortium name="International Wheat Genome Sequencing Consortium,"/>
            <person name="Marcussen T."/>
            <person name="Sandve S.R."/>
            <person name="Heier L."/>
            <person name="Spannagl M."/>
            <person name="Pfeifer M."/>
            <person name="Jakobsen K.S."/>
            <person name="Wulff B.B."/>
            <person name="Steuernagel B."/>
            <person name="Mayer K.F."/>
            <person name="Olsen O.A."/>
        </authorList>
    </citation>
    <scope>NUCLEOTIDE SEQUENCE [LARGE SCALE GENOMIC DNA]</scope>
    <source>
        <strain evidence="2">cv. AL8/78</strain>
    </source>
</reference>
<sequence>ERKVHWLAWEKMCTAKRDGGLGFRDPVAFNQALLAKQAWRVLQYPQSLCARVLKARYFKDGTIMNATCPSGASYTFRSIIYGRDLLREGTIWRIGDGSRINIHHDSWIPRQGSMKPLGQTFVPGVTKVQDLMMPNGKVWNMNMNLVDEMFSPDD</sequence>
<organism evidence="1 2">
    <name type="scientific">Aegilops tauschii subsp. strangulata</name>
    <name type="common">Goatgrass</name>
    <dbReference type="NCBI Taxonomy" id="200361"/>
    <lineage>
        <taxon>Eukaryota</taxon>
        <taxon>Viridiplantae</taxon>
        <taxon>Streptophyta</taxon>
        <taxon>Embryophyta</taxon>
        <taxon>Tracheophyta</taxon>
        <taxon>Spermatophyta</taxon>
        <taxon>Magnoliopsida</taxon>
        <taxon>Liliopsida</taxon>
        <taxon>Poales</taxon>
        <taxon>Poaceae</taxon>
        <taxon>BOP clade</taxon>
        <taxon>Pooideae</taxon>
        <taxon>Triticodae</taxon>
        <taxon>Triticeae</taxon>
        <taxon>Triticinae</taxon>
        <taxon>Aegilops</taxon>
    </lineage>
</organism>
<dbReference type="Gramene" id="AET6Gv21005900.1">
    <property type="protein sequence ID" value="AET6Gv21005900.1"/>
    <property type="gene ID" value="AET6Gv21005900"/>
</dbReference>
<accession>A0A453Q6Z4</accession>
<protein>
    <submittedName>
        <fullName evidence="1">Uncharacterized protein</fullName>
    </submittedName>
</protein>
<name>A0A453Q6Z4_AEGTS</name>
<evidence type="ECO:0000313" key="2">
    <source>
        <dbReference type="Proteomes" id="UP000015105"/>
    </source>
</evidence>
<proteinExistence type="predicted"/>
<keyword evidence="2" id="KW-1185">Reference proteome</keyword>
<dbReference type="EnsemblPlants" id="AET6Gv21005900.1">
    <property type="protein sequence ID" value="AET6Gv21005900.1"/>
    <property type="gene ID" value="AET6Gv21005900"/>
</dbReference>
<dbReference type="AlphaFoldDB" id="A0A453Q6Z4"/>
<dbReference type="Proteomes" id="UP000015105">
    <property type="component" value="Chromosome 6D"/>
</dbReference>
<dbReference type="STRING" id="200361.A0A453Q6Z4"/>
<evidence type="ECO:0000313" key="1">
    <source>
        <dbReference type="EnsemblPlants" id="AET6Gv21005900.1"/>
    </source>
</evidence>